<evidence type="ECO:0000313" key="2">
    <source>
        <dbReference type="Proteomes" id="UP001472677"/>
    </source>
</evidence>
<evidence type="ECO:0008006" key="3">
    <source>
        <dbReference type="Google" id="ProtNLM"/>
    </source>
</evidence>
<dbReference type="Proteomes" id="UP001472677">
    <property type="component" value="Unassembled WGS sequence"/>
</dbReference>
<comment type="caution">
    <text evidence="1">The sequence shown here is derived from an EMBL/GenBank/DDBJ whole genome shotgun (WGS) entry which is preliminary data.</text>
</comment>
<reference evidence="1 2" key="1">
    <citation type="journal article" date="2024" name="G3 (Bethesda)">
        <title>Genome assembly of Hibiscus sabdariffa L. provides insights into metabolisms of medicinal natural products.</title>
        <authorList>
            <person name="Kim T."/>
        </authorList>
    </citation>
    <scope>NUCLEOTIDE SEQUENCE [LARGE SCALE GENOMIC DNA]</scope>
    <source>
        <strain evidence="1">TK-2024</strain>
        <tissue evidence="1">Old leaves</tissue>
    </source>
</reference>
<dbReference type="EMBL" id="JBBPBM010000095">
    <property type="protein sequence ID" value="KAK8508978.1"/>
    <property type="molecule type" value="Genomic_DNA"/>
</dbReference>
<gene>
    <name evidence="1" type="ORF">V6N12_016822</name>
</gene>
<organism evidence="1 2">
    <name type="scientific">Hibiscus sabdariffa</name>
    <name type="common">roselle</name>
    <dbReference type="NCBI Taxonomy" id="183260"/>
    <lineage>
        <taxon>Eukaryota</taxon>
        <taxon>Viridiplantae</taxon>
        <taxon>Streptophyta</taxon>
        <taxon>Embryophyta</taxon>
        <taxon>Tracheophyta</taxon>
        <taxon>Spermatophyta</taxon>
        <taxon>Magnoliopsida</taxon>
        <taxon>eudicotyledons</taxon>
        <taxon>Gunneridae</taxon>
        <taxon>Pentapetalae</taxon>
        <taxon>rosids</taxon>
        <taxon>malvids</taxon>
        <taxon>Malvales</taxon>
        <taxon>Malvaceae</taxon>
        <taxon>Malvoideae</taxon>
        <taxon>Hibiscus</taxon>
    </lineage>
</organism>
<proteinExistence type="predicted"/>
<evidence type="ECO:0000313" key="1">
    <source>
        <dbReference type="EMBL" id="KAK8508978.1"/>
    </source>
</evidence>
<sequence>MATSGSFGVCNAPFESIDHLFRWCYPAVSAWSILVKLECLSECLYLNIKGWFLFNLSPFELFVQHFQHWSLLFGDVIWNLWRDRNRFVFEPEYMDNESLIARSIILAQQMAATSVSQRLSGAVDTPLAVRTRGWTAPRFRWFKLNCDGSRLSDNGIATCGGVLRNYLGDWMLAILRC</sequence>
<accession>A0ABR2BP87</accession>
<name>A0ABR2BP87_9ROSI</name>
<protein>
    <recommendedName>
        <fullName evidence="3">RNase H type-1 domain-containing protein</fullName>
    </recommendedName>
</protein>
<keyword evidence="2" id="KW-1185">Reference proteome</keyword>